<keyword evidence="6" id="KW-1185">Reference proteome</keyword>
<gene>
    <name evidence="5" type="ORF">SAMN05216178_5552</name>
</gene>
<evidence type="ECO:0000259" key="4">
    <source>
        <dbReference type="Pfam" id="PF01420"/>
    </source>
</evidence>
<comment type="similarity">
    <text evidence="1">Belongs to the type-I restriction system S methylase family.</text>
</comment>
<evidence type="ECO:0000313" key="5">
    <source>
        <dbReference type="EMBL" id="SEC95716.1"/>
    </source>
</evidence>
<dbReference type="EMBL" id="FNTJ01000002">
    <property type="protein sequence ID" value="SEC95716.1"/>
    <property type="molecule type" value="Genomic_DNA"/>
</dbReference>
<dbReference type="GO" id="GO:0009307">
    <property type="term" value="P:DNA restriction-modification system"/>
    <property type="evidence" value="ECO:0007669"/>
    <property type="project" value="UniProtKB-KW"/>
</dbReference>
<dbReference type="Gene3D" id="3.90.220.20">
    <property type="entry name" value="DNA methylase specificity domains"/>
    <property type="match status" value="2"/>
</dbReference>
<name>A0A1H4WQY3_9PSED</name>
<keyword evidence="2" id="KW-0680">Restriction system</keyword>
<evidence type="ECO:0000256" key="2">
    <source>
        <dbReference type="ARBA" id="ARBA00022747"/>
    </source>
</evidence>
<dbReference type="SUPFAM" id="SSF116734">
    <property type="entry name" value="DNA methylase specificity domain"/>
    <property type="match status" value="2"/>
</dbReference>
<dbReference type="CDD" id="cd17246">
    <property type="entry name" value="RMtype1_S_SonII-TRD2-CR2_like"/>
    <property type="match status" value="1"/>
</dbReference>
<sequence>MNNSHAVSSYLKGFSGKTIPLDDLCTSITDCPHSTPKWADEGVVVLRSSNIKGGELDLSSPSFTDHISFKERVKRAAPESGDIVITREAPMGEVCLIPAGLECCLGQRMVLLKVNQKKISSQYLLFALQSEFVQKQIRKSDRTGSTVSNLCLPDLRALEIPILENTSNVAAALKAITDKIKTNNRINSELEAVAKTLYDYWFVQFDFPDTNGKPYKTSGGKMAYNQTLKREIPEGWGATPLSKITPVSSQSVSPADYPDKVFRHFSIPVYDATNNFGLEAGKTIGSNKFTVKDSDVLVSKLNPWFSRVIYAMEEADLICSTEFVVWRTPSNNIKNFLYMVATSPQFIAHCTQSATGTSNSHKRVTPGVMMRFQVPFNLEVAKALGEKLDSMIKAIIINQRENAGLARLRDWLLPMLMNGQIKVA</sequence>
<dbReference type="Pfam" id="PF01420">
    <property type="entry name" value="Methylase_S"/>
    <property type="match status" value="1"/>
</dbReference>
<evidence type="ECO:0000313" key="6">
    <source>
        <dbReference type="Proteomes" id="UP000198982"/>
    </source>
</evidence>
<accession>A0A1H4WQY3</accession>
<dbReference type="InterPro" id="IPR000055">
    <property type="entry name" value="Restrct_endonuc_typeI_TRD"/>
</dbReference>
<reference evidence="6" key="1">
    <citation type="submission" date="2016-10" db="EMBL/GenBank/DDBJ databases">
        <authorList>
            <person name="Varghese N."/>
            <person name="Submissions S."/>
        </authorList>
    </citation>
    <scope>NUCLEOTIDE SEQUENCE [LARGE SCALE GENOMIC DNA]</scope>
    <source>
        <strain evidence="6">DSM 9751</strain>
    </source>
</reference>
<evidence type="ECO:0000256" key="3">
    <source>
        <dbReference type="ARBA" id="ARBA00023125"/>
    </source>
</evidence>
<feature type="domain" description="Type I restriction modification DNA specificity" evidence="4">
    <location>
        <begin position="18"/>
        <end position="192"/>
    </location>
</feature>
<proteinExistence type="inferred from homology"/>
<dbReference type="PANTHER" id="PTHR30408">
    <property type="entry name" value="TYPE-1 RESTRICTION ENZYME ECOKI SPECIFICITY PROTEIN"/>
    <property type="match status" value="1"/>
</dbReference>
<dbReference type="PANTHER" id="PTHR30408:SF13">
    <property type="entry name" value="TYPE I RESTRICTION ENZYME HINDI SPECIFICITY SUBUNIT"/>
    <property type="match status" value="1"/>
</dbReference>
<dbReference type="AlphaFoldDB" id="A0A1H4WQY3"/>
<protein>
    <submittedName>
        <fullName evidence="5">Type I restriction enzyme, S subunit</fullName>
    </submittedName>
</protein>
<dbReference type="Proteomes" id="UP000198982">
    <property type="component" value="Unassembled WGS sequence"/>
</dbReference>
<organism evidence="5 6">
    <name type="scientific">Pseudomonas saponiphila</name>
    <dbReference type="NCBI Taxonomy" id="556534"/>
    <lineage>
        <taxon>Bacteria</taxon>
        <taxon>Pseudomonadati</taxon>
        <taxon>Pseudomonadota</taxon>
        <taxon>Gammaproteobacteria</taxon>
        <taxon>Pseudomonadales</taxon>
        <taxon>Pseudomonadaceae</taxon>
        <taxon>Pseudomonas</taxon>
    </lineage>
</organism>
<dbReference type="RefSeq" id="WP_092319460.1">
    <property type="nucleotide sequence ID" value="NZ_FNTJ01000002.1"/>
</dbReference>
<dbReference type="GO" id="GO:0003677">
    <property type="term" value="F:DNA binding"/>
    <property type="evidence" value="ECO:0007669"/>
    <property type="project" value="UniProtKB-KW"/>
</dbReference>
<dbReference type="InterPro" id="IPR044946">
    <property type="entry name" value="Restrct_endonuc_typeI_TRD_sf"/>
</dbReference>
<dbReference type="InterPro" id="IPR052021">
    <property type="entry name" value="Type-I_RS_S_subunit"/>
</dbReference>
<evidence type="ECO:0000256" key="1">
    <source>
        <dbReference type="ARBA" id="ARBA00010923"/>
    </source>
</evidence>
<keyword evidence="3" id="KW-0238">DNA-binding</keyword>